<name>A0ABS6EUB0_9FIRM</name>
<gene>
    <name evidence="1" type="ORF">KQI75_11635</name>
</gene>
<evidence type="ECO:0008006" key="3">
    <source>
        <dbReference type="Google" id="ProtNLM"/>
    </source>
</evidence>
<proteinExistence type="predicted"/>
<keyword evidence="2" id="KW-1185">Reference proteome</keyword>
<evidence type="ECO:0000313" key="2">
    <source>
        <dbReference type="Proteomes" id="UP000783588"/>
    </source>
</evidence>
<protein>
    <recommendedName>
        <fullName evidence="3">XRE family transcriptional regulator</fullName>
    </recommendedName>
</protein>
<dbReference type="RefSeq" id="WP_216470972.1">
    <property type="nucleotide sequence ID" value="NZ_JAHLQI010000007.1"/>
</dbReference>
<reference evidence="1 2" key="1">
    <citation type="submission" date="2021-06" db="EMBL/GenBank/DDBJ databases">
        <authorList>
            <person name="Sun Q."/>
            <person name="Li D."/>
        </authorList>
    </citation>
    <scope>NUCLEOTIDE SEQUENCE [LARGE SCALE GENOMIC DNA]</scope>
    <source>
        <strain evidence="1 2">MSJd-7</strain>
    </source>
</reference>
<evidence type="ECO:0000313" key="1">
    <source>
        <dbReference type="EMBL" id="MBU5491258.1"/>
    </source>
</evidence>
<sequence length="190" mass="21621">MNIRQIESNLYIAVACLMAATGLTKKEFTTAAGVSYCTPYFWETRTFLPSRKTVDKLAEVFSEEFPTEIRKLEAARSAVEDLRRSERESLVDRLPSPSLRNQFEHKAPYCIIGTTEKVGIYDYGTTHEGFGTVLAAWMQPKDGNPMFRRTQVRRNGTGVYLVKCGSQIYFIGKENMSEDFRTFLEGIEEG</sequence>
<dbReference type="EMBL" id="JAHLQI010000007">
    <property type="protein sequence ID" value="MBU5491258.1"/>
    <property type="molecule type" value="Genomic_DNA"/>
</dbReference>
<accession>A0ABS6EUB0</accession>
<dbReference type="Proteomes" id="UP000783588">
    <property type="component" value="Unassembled WGS sequence"/>
</dbReference>
<organism evidence="1 2">
    <name type="scientific">Butyricicoccus intestinisimiae</name>
    <dbReference type="NCBI Taxonomy" id="2841509"/>
    <lineage>
        <taxon>Bacteria</taxon>
        <taxon>Bacillati</taxon>
        <taxon>Bacillota</taxon>
        <taxon>Clostridia</taxon>
        <taxon>Eubacteriales</taxon>
        <taxon>Butyricicoccaceae</taxon>
        <taxon>Butyricicoccus</taxon>
    </lineage>
</organism>
<comment type="caution">
    <text evidence="1">The sequence shown here is derived from an EMBL/GenBank/DDBJ whole genome shotgun (WGS) entry which is preliminary data.</text>
</comment>